<dbReference type="InterPro" id="IPR011628">
    <property type="entry name" value="Cleaved_adhesin"/>
</dbReference>
<dbReference type="Pfam" id="PF07675">
    <property type="entry name" value="Cleaved_Adhesin"/>
    <property type="match status" value="1"/>
</dbReference>
<feature type="chain" id="PRO_5020978958" evidence="2">
    <location>
        <begin position="19"/>
        <end position="515"/>
    </location>
</feature>
<proteinExistence type="predicted"/>
<dbReference type="Gene3D" id="2.60.40.10">
    <property type="entry name" value="Immunoglobulins"/>
    <property type="match status" value="1"/>
</dbReference>
<dbReference type="SMART" id="SM00060">
    <property type="entry name" value="FN3"/>
    <property type="match status" value="1"/>
</dbReference>
<keyword evidence="1 2" id="KW-0732">Signal</keyword>
<evidence type="ECO:0000259" key="3">
    <source>
        <dbReference type="PROSITE" id="PS50853"/>
    </source>
</evidence>
<dbReference type="Proteomes" id="UP000307507">
    <property type="component" value="Unassembled WGS sequence"/>
</dbReference>
<dbReference type="Pfam" id="PF00041">
    <property type="entry name" value="fn3"/>
    <property type="match status" value="1"/>
</dbReference>
<protein>
    <submittedName>
        <fullName evidence="4">T9SS type A sorting domain-containing protein</fullName>
    </submittedName>
</protein>
<dbReference type="SUPFAM" id="SSF49265">
    <property type="entry name" value="Fibronectin type III"/>
    <property type="match status" value="1"/>
</dbReference>
<comment type="caution">
    <text evidence="4">The sequence shown here is derived from an EMBL/GenBank/DDBJ whole genome shotgun (WGS) entry which is preliminary data.</text>
</comment>
<dbReference type="RefSeq" id="WP_136403017.1">
    <property type="nucleotide sequence ID" value="NZ_SSNZ01000003.1"/>
</dbReference>
<accession>A0A4S3ZXB9</accession>
<dbReference type="NCBIfam" id="TIGR04183">
    <property type="entry name" value="Por_Secre_tail"/>
    <property type="match status" value="1"/>
</dbReference>
<feature type="signal peptide" evidence="2">
    <location>
        <begin position="1"/>
        <end position="18"/>
    </location>
</feature>
<dbReference type="GO" id="GO:0004553">
    <property type="term" value="F:hydrolase activity, hydrolyzing O-glycosyl compounds"/>
    <property type="evidence" value="ECO:0007669"/>
    <property type="project" value="UniProtKB-ARBA"/>
</dbReference>
<dbReference type="InterPro" id="IPR036116">
    <property type="entry name" value="FN3_sf"/>
</dbReference>
<dbReference type="InterPro" id="IPR026444">
    <property type="entry name" value="Secre_tail"/>
</dbReference>
<gene>
    <name evidence="4" type="ORF">E6C50_09585</name>
</gene>
<dbReference type="AlphaFoldDB" id="A0A4S3ZXB9"/>
<dbReference type="PROSITE" id="PS50853">
    <property type="entry name" value="FN3"/>
    <property type="match status" value="1"/>
</dbReference>
<name>A0A4S3ZXB9_9FLAO</name>
<keyword evidence="5" id="KW-1185">Reference proteome</keyword>
<evidence type="ECO:0000256" key="2">
    <source>
        <dbReference type="SAM" id="SignalP"/>
    </source>
</evidence>
<evidence type="ECO:0000256" key="1">
    <source>
        <dbReference type="ARBA" id="ARBA00022729"/>
    </source>
</evidence>
<dbReference type="Pfam" id="PF00629">
    <property type="entry name" value="MAM"/>
    <property type="match status" value="1"/>
</dbReference>
<evidence type="ECO:0000313" key="4">
    <source>
        <dbReference type="EMBL" id="THF50471.1"/>
    </source>
</evidence>
<dbReference type="EMBL" id="SSNZ01000003">
    <property type="protein sequence ID" value="THF50471.1"/>
    <property type="molecule type" value="Genomic_DNA"/>
</dbReference>
<dbReference type="InterPro" id="IPR013783">
    <property type="entry name" value="Ig-like_fold"/>
</dbReference>
<dbReference type="InterPro" id="IPR000998">
    <property type="entry name" value="MAM_dom"/>
</dbReference>
<dbReference type="GO" id="GO:0016020">
    <property type="term" value="C:membrane"/>
    <property type="evidence" value="ECO:0007669"/>
    <property type="project" value="InterPro"/>
</dbReference>
<sequence length="515" mass="54756">MMKRLLLMLAFVPFISHGQFLQNFDGGTTIPAGWTVVNGGDTGTWVIVNFTGATGISAHSGTNAAAIGYGSTAHDDYLVTPAVTVTAGVSDFLTFWARSRDPLYPETISVKVSTTGTAAANFTATLDANVAPASGANFFKYQYDLTAYVGQTIYIGFHSTTTDMFYFDLDDVEVTALPSCLAPTNPIVGAVTEATAAISWTPGAGTSNFEVQYGAPGFTAGSGTAAPPVTGATATTLSGLTPNTAYEYYVRANCGSGNFSAWVGPRAFTTSCASVTAFPFTESFDAATIPSCWSNQTVSGTANWAYVTANGNSSITPRTGARMAEFRTTTTGNKTKLVSPPLDLTAVSSPQVSFYYANVNWFGDIDELRVYYKTSSNGAWTQIGADYTTEHTTWTQVTLSLPNPSATYYIAFEGTSNWARGLNLDDVTVSSALSAATFDKGNFRAYPNPVKNMLNLAYDQTISAVEIYNLLGQKVLSQNINLSEAQVDMSNLSAGNYLVKVFTGDVVKTIKIIKE</sequence>
<dbReference type="CDD" id="cd00063">
    <property type="entry name" value="FN3"/>
    <property type="match status" value="1"/>
</dbReference>
<evidence type="ECO:0000313" key="5">
    <source>
        <dbReference type="Proteomes" id="UP000307507"/>
    </source>
</evidence>
<dbReference type="InterPro" id="IPR003961">
    <property type="entry name" value="FN3_dom"/>
</dbReference>
<reference evidence="4 5" key="1">
    <citation type="submission" date="2019-04" db="EMBL/GenBank/DDBJ databases">
        <title>Flavobacterium sp. nov. isolated from construction timber.</title>
        <authorList>
            <person name="Lin S.-Y."/>
            <person name="Chang C.-T."/>
            <person name="Young C.-C."/>
        </authorList>
    </citation>
    <scope>NUCLEOTIDE SEQUENCE [LARGE SCALE GENOMIC DNA]</scope>
    <source>
        <strain evidence="4 5">CC-CTC003</strain>
    </source>
</reference>
<dbReference type="Gene3D" id="2.60.120.200">
    <property type="match status" value="2"/>
</dbReference>
<dbReference type="Pfam" id="PF18962">
    <property type="entry name" value="Por_Secre_tail"/>
    <property type="match status" value="1"/>
</dbReference>
<dbReference type="NCBIfam" id="NF038128">
    <property type="entry name" value="choice_anch_J"/>
    <property type="match status" value="2"/>
</dbReference>
<dbReference type="OrthoDB" id="1401747at2"/>
<dbReference type="GO" id="GO:0005975">
    <property type="term" value="P:carbohydrate metabolic process"/>
    <property type="evidence" value="ECO:0007669"/>
    <property type="project" value="UniProtKB-ARBA"/>
</dbReference>
<feature type="domain" description="Fibronectin type-III" evidence="3">
    <location>
        <begin position="182"/>
        <end position="273"/>
    </location>
</feature>
<dbReference type="InterPro" id="IPR013320">
    <property type="entry name" value="ConA-like_dom_sf"/>
</dbReference>
<dbReference type="SUPFAM" id="SSF49899">
    <property type="entry name" value="Concanavalin A-like lectins/glucanases"/>
    <property type="match status" value="1"/>
</dbReference>
<organism evidence="4 5">
    <name type="scientific">Flavobacterium supellecticarium</name>
    <dbReference type="NCBI Taxonomy" id="2565924"/>
    <lineage>
        <taxon>Bacteria</taxon>
        <taxon>Pseudomonadati</taxon>
        <taxon>Bacteroidota</taxon>
        <taxon>Flavobacteriia</taxon>
        <taxon>Flavobacteriales</taxon>
        <taxon>Flavobacteriaceae</taxon>
        <taxon>Flavobacterium</taxon>
    </lineage>
</organism>